<keyword evidence="4 6" id="KW-1133">Transmembrane helix</keyword>
<dbReference type="GO" id="GO:0005388">
    <property type="term" value="F:P-type calcium transporter activity"/>
    <property type="evidence" value="ECO:0007669"/>
    <property type="project" value="TreeGrafter"/>
</dbReference>
<dbReference type="Pfam" id="PF00702">
    <property type="entry name" value="Hydrolase"/>
    <property type="match status" value="1"/>
</dbReference>
<dbReference type="Gene3D" id="3.40.1110.10">
    <property type="entry name" value="Calcium-transporting ATPase, cytoplasmic domain N"/>
    <property type="match status" value="1"/>
</dbReference>
<accession>A0AAP5J5S2</accession>
<evidence type="ECO:0000256" key="5">
    <source>
        <dbReference type="ARBA" id="ARBA00023136"/>
    </source>
</evidence>
<organism evidence="7 8">
    <name type="scientific">Streptococcus pneumoniae</name>
    <dbReference type="NCBI Taxonomy" id="1313"/>
    <lineage>
        <taxon>Bacteria</taxon>
        <taxon>Bacillati</taxon>
        <taxon>Bacillota</taxon>
        <taxon>Bacilli</taxon>
        <taxon>Lactobacillales</taxon>
        <taxon>Streptococcaceae</taxon>
        <taxon>Streptococcus</taxon>
    </lineage>
</organism>
<dbReference type="SUPFAM" id="SSF81665">
    <property type="entry name" value="Calcium ATPase, transmembrane domain M"/>
    <property type="match status" value="1"/>
</dbReference>
<comment type="subcellular location">
    <subcellularLocation>
        <location evidence="1">Membrane</location>
    </subcellularLocation>
</comment>
<dbReference type="EMBL" id="JAVPGZ010000104">
    <property type="protein sequence ID" value="MDS8037779.1"/>
    <property type="molecule type" value="Genomic_DNA"/>
</dbReference>
<dbReference type="PRINTS" id="PR00119">
    <property type="entry name" value="CATATPASE"/>
</dbReference>
<protein>
    <submittedName>
        <fullName evidence="7">HAD-IC family P-type ATPase</fullName>
    </submittedName>
</protein>
<dbReference type="Gene3D" id="3.40.50.1000">
    <property type="entry name" value="HAD superfamily/HAD-like"/>
    <property type="match status" value="1"/>
</dbReference>
<keyword evidence="5 6" id="KW-0472">Membrane</keyword>
<dbReference type="InterPro" id="IPR001757">
    <property type="entry name" value="P_typ_ATPase"/>
</dbReference>
<dbReference type="SUPFAM" id="SSF56784">
    <property type="entry name" value="HAD-like"/>
    <property type="match status" value="1"/>
</dbReference>
<dbReference type="PANTHER" id="PTHR24093:SF508">
    <property type="entry name" value="CALCIUM-TRANSPORTING ATPASE CTPE"/>
    <property type="match status" value="1"/>
</dbReference>
<dbReference type="GO" id="GO:0005886">
    <property type="term" value="C:plasma membrane"/>
    <property type="evidence" value="ECO:0007669"/>
    <property type="project" value="TreeGrafter"/>
</dbReference>
<evidence type="ECO:0000256" key="2">
    <source>
        <dbReference type="ARBA" id="ARBA00022692"/>
    </source>
</evidence>
<feature type="transmembrane region" description="Helical" evidence="6">
    <location>
        <begin position="177"/>
        <end position="200"/>
    </location>
</feature>
<dbReference type="InterPro" id="IPR036412">
    <property type="entry name" value="HAD-like_sf"/>
</dbReference>
<proteinExistence type="predicted"/>
<feature type="non-terminal residue" evidence="7">
    <location>
        <position position="273"/>
    </location>
</feature>
<evidence type="ECO:0000256" key="3">
    <source>
        <dbReference type="ARBA" id="ARBA00022842"/>
    </source>
</evidence>
<dbReference type="GO" id="GO:0016887">
    <property type="term" value="F:ATP hydrolysis activity"/>
    <property type="evidence" value="ECO:0007669"/>
    <property type="project" value="InterPro"/>
</dbReference>
<dbReference type="GO" id="GO:0005524">
    <property type="term" value="F:ATP binding"/>
    <property type="evidence" value="ECO:0007669"/>
    <property type="project" value="InterPro"/>
</dbReference>
<dbReference type="AlphaFoldDB" id="A0AAP5J5S2"/>
<dbReference type="Gene3D" id="1.20.1110.10">
    <property type="entry name" value="Calcium-transporting ATPase, transmembrane domain"/>
    <property type="match status" value="1"/>
</dbReference>
<keyword evidence="3" id="KW-0460">Magnesium</keyword>
<evidence type="ECO:0000313" key="8">
    <source>
        <dbReference type="Proteomes" id="UP001184693"/>
    </source>
</evidence>
<keyword evidence="2 6" id="KW-0812">Transmembrane</keyword>
<dbReference type="InterPro" id="IPR023299">
    <property type="entry name" value="ATPase_P-typ_cyto_dom_N"/>
</dbReference>
<name>A0AAP5J5S2_STREE</name>
<dbReference type="InterPro" id="IPR023214">
    <property type="entry name" value="HAD_sf"/>
</dbReference>
<feature type="non-terminal residue" evidence="7">
    <location>
        <position position="1"/>
    </location>
</feature>
<dbReference type="NCBIfam" id="TIGR01494">
    <property type="entry name" value="ATPase_P-type"/>
    <property type="match status" value="1"/>
</dbReference>
<comment type="caution">
    <text evidence="7">The sequence shown here is derived from an EMBL/GenBank/DDBJ whole genome shotgun (WGS) entry which is preliminary data.</text>
</comment>
<evidence type="ECO:0000256" key="6">
    <source>
        <dbReference type="SAM" id="Phobius"/>
    </source>
</evidence>
<feature type="transmembrane region" description="Helical" evidence="6">
    <location>
        <begin position="253"/>
        <end position="271"/>
    </location>
</feature>
<dbReference type="Proteomes" id="UP001184693">
    <property type="component" value="Unassembled WGS sequence"/>
</dbReference>
<evidence type="ECO:0000256" key="1">
    <source>
        <dbReference type="ARBA" id="ARBA00004370"/>
    </source>
</evidence>
<evidence type="ECO:0000313" key="7">
    <source>
        <dbReference type="EMBL" id="MDS8037779.1"/>
    </source>
</evidence>
<reference evidence="7" key="1">
    <citation type="submission" date="2023-06" db="EMBL/GenBank/DDBJ databases">
        <title>PCVPA Blantyre Malawi Pneumococcal carriage surveillance isolates.</title>
        <authorList>
            <person name="Obolski U."/>
            <person name="Swarthout T.D."/>
            <person name="Kalizang'Oma A."/>
            <person name="Mwalukomo T.S."/>
            <person name="Cave R."/>
            <person name="Brown C."/>
            <person name="Cornick J."/>
            <person name="Kamng'Ona A."/>
            <person name="Msefula J."/>
            <person name="French N."/>
            <person name="Hyderman R."/>
        </authorList>
    </citation>
    <scope>NUCLEOTIDE SEQUENCE</scope>
    <source>
        <strain evidence="7">BVY8TH</strain>
    </source>
</reference>
<gene>
    <name evidence="7" type="ORF">RLG82_01745</name>
</gene>
<evidence type="ECO:0000256" key="4">
    <source>
        <dbReference type="ARBA" id="ARBA00022989"/>
    </source>
</evidence>
<dbReference type="PANTHER" id="PTHR24093">
    <property type="entry name" value="CATION TRANSPORTING ATPASE"/>
    <property type="match status" value="1"/>
</dbReference>
<sequence>SQEKLDHHKPQKPSDIQALALLEILDPIREGAAETLNYLRSQEVGLKIISGDNPVTVSSIAQKAGFADYHSYVDCSKITDEELIALAEETAIFGRVSPHQKKLIIQTLKKAGHTTAMTGDGVNDILALREADCSIVMAEGDPATRQIANLVLLNSDFNDVPEILFEGRRVVNNIAHIAPIFLIKTIYSFLLAVICIASALLGRSEWILIFPFIPIQITMIDQFVEGFPPFVLTFERNIKPVEPNFLRKSMLRALPSALMVVFSVLFVKIFGTS</sequence>
<dbReference type="InterPro" id="IPR023298">
    <property type="entry name" value="ATPase_P-typ_TM_dom_sf"/>
</dbReference>